<evidence type="ECO:0000256" key="3">
    <source>
        <dbReference type="ARBA" id="ARBA00022989"/>
    </source>
</evidence>
<reference evidence="7" key="1">
    <citation type="submission" date="2020-08" db="EMBL/GenBank/DDBJ databases">
        <title>Multicomponent nature underlies the extraordinary mechanical properties of spider dragline silk.</title>
        <authorList>
            <person name="Kono N."/>
            <person name="Nakamura H."/>
            <person name="Mori M."/>
            <person name="Yoshida Y."/>
            <person name="Ohtoshi R."/>
            <person name="Malay A.D."/>
            <person name="Moran D.A.P."/>
            <person name="Tomita M."/>
            <person name="Numata K."/>
            <person name="Arakawa K."/>
        </authorList>
    </citation>
    <scope>NUCLEOTIDE SEQUENCE</scope>
</reference>
<feature type="transmembrane region" description="Helical" evidence="5">
    <location>
        <begin position="365"/>
        <end position="387"/>
    </location>
</feature>
<sequence length="458" mass="51329">MGNPLSVQHIPALMDTSNSSATSNEKIKKQNLSDCRIEQLGLKDVELMSRNKVYIPAYNTIMLSSVPIIKVDNTTICFNRSDELKKEIFNHCSKWIYDADEYQILSNGSVLVYNDLMEPGTYAINDGNLVTCTISSDYYDYNSTAGDDILVHMKDKSPDIVLGKVGSSISIIALTGHLVTFCLVPTLRNLPGYNLASLCLAFLVGYSFVLIGQIQEVHGIFCIISGVLQQNFLLVAFFCMNVMAFDVFRTLKMATTKLATCSRNKKRNQFIMYSVYSWGVPLIITTISVVMDNAEGVPSWIKPDFGKRDTCWITNSTAKTIFFCAPAFTLFVANGVFFVMSAFIIKKNTMKNVSDHQNQTAKLNFILYVRLGLMMGVTWLIGIIATFSNIRTLWFIFDLLNSLQGLFIFLLFTCSRKVFKHFREKVSFNSPKTSNSDIKTVMSNSSKQLTKSTSVISA</sequence>
<protein>
    <submittedName>
        <fullName evidence="7">G-protein coupled receptor Mth2</fullName>
    </submittedName>
</protein>
<comment type="subcellular location">
    <subcellularLocation>
        <location evidence="1">Membrane</location>
        <topology evidence="1">Multi-pass membrane protein</topology>
    </subcellularLocation>
</comment>
<feature type="transmembrane region" description="Helical" evidence="5">
    <location>
        <begin position="270"/>
        <end position="291"/>
    </location>
</feature>
<dbReference type="GO" id="GO:0016020">
    <property type="term" value="C:membrane"/>
    <property type="evidence" value="ECO:0007669"/>
    <property type="project" value="UniProtKB-SubCell"/>
</dbReference>
<keyword evidence="2 5" id="KW-0812">Transmembrane</keyword>
<feature type="transmembrane region" description="Helical" evidence="5">
    <location>
        <begin position="393"/>
        <end position="413"/>
    </location>
</feature>
<organism evidence="7 8">
    <name type="scientific">Nephila pilipes</name>
    <name type="common">Giant wood spider</name>
    <name type="synonym">Nephila maculata</name>
    <dbReference type="NCBI Taxonomy" id="299642"/>
    <lineage>
        <taxon>Eukaryota</taxon>
        <taxon>Metazoa</taxon>
        <taxon>Ecdysozoa</taxon>
        <taxon>Arthropoda</taxon>
        <taxon>Chelicerata</taxon>
        <taxon>Arachnida</taxon>
        <taxon>Araneae</taxon>
        <taxon>Araneomorphae</taxon>
        <taxon>Entelegynae</taxon>
        <taxon>Araneoidea</taxon>
        <taxon>Nephilidae</taxon>
        <taxon>Nephila</taxon>
    </lineage>
</organism>
<feature type="domain" description="G-protein coupled receptors family 2 profile 2" evidence="6">
    <location>
        <begin position="159"/>
        <end position="416"/>
    </location>
</feature>
<keyword evidence="7" id="KW-0675">Receptor</keyword>
<feature type="transmembrane region" description="Helical" evidence="5">
    <location>
        <begin position="193"/>
        <end position="212"/>
    </location>
</feature>
<keyword evidence="8" id="KW-1185">Reference proteome</keyword>
<keyword evidence="3 5" id="KW-1133">Transmembrane helix</keyword>
<dbReference type="CDD" id="cd15039">
    <property type="entry name" value="7tmB3_Methuselah-like"/>
    <property type="match status" value="1"/>
</dbReference>
<dbReference type="Proteomes" id="UP000887013">
    <property type="component" value="Unassembled WGS sequence"/>
</dbReference>
<dbReference type="EMBL" id="BMAW01004640">
    <property type="protein sequence ID" value="GFS90183.1"/>
    <property type="molecule type" value="Genomic_DNA"/>
</dbReference>
<evidence type="ECO:0000256" key="4">
    <source>
        <dbReference type="ARBA" id="ARBA00023136"/>
    </source>
</evidence>
<feature type="transmembrane region" description="Helical" evidence="5">
    <location>
        <begin position="232"/>
        <end position="249"/>
    </location>
</feature>
<evidence type="ECO:0000313" key="8">
    <source>
        <dbReference type="Proteomes" id="UP000887013"/>
    </source>
</evidence>
<evidence type="ECO:0000256" key="5">
    <source>
        <dbReference type="SAM" id="Phobius"/>
    </source>
</evidence>
<comment type="caution">
    <text evidence="7">The sequence shown here is derived from an EMBL/GenBank/DDBJ whole genome shotgun (WGS) entry which is preliminary data.</text>
</comment>
<dbReference type="Gene3D" id="1.20.1070.10">
    <property type="entry name" value="Rhodopsin 7-helix transmembrane proteins"/>
    <property type="match status" value="1"/>
</dbReference>
<keyword evidence="4 5" id="KW-0472">Membrane</keyword>
<dbReference type="InterPro" id="IPR000832">
    <property type="entry name" value="GPCR_2_secretin-like"/>
</dbReference>
<dbReference type="InterPro" id="IPR053231">
    <property type="entry name" value="GPCR_LN-TM7"/>
</dbReference>
<dbReference type="Pfam" id="PF00002">
    <property type="entry name" value="7tm_2"/>
    <property type="match status" value="1"/>
</dbReference>
<accession>A0A8X6N2N2</accession>
<dbReference type="AlphaFoldDB" id="A0A8X6N2N2"/>
<evidence type="ECO:0000256" key="2">
    <source>
        <dbReference type="ARBA" id="ARBA00022692"/>
    </source>
</evidence>
<dbReference type="PANTHER" id="PTHR45902:SF4">
    <property type="entry name" value="G-PROTEIN COUPLED RECEPTORS FAMILY 2 PROFILE 2 DOMAIN-CONTAINING PROTEIN"/>
    <property type="match status" value="1"/>
</dbReference>
<evidence type="ECO:0000256" key="1">
    <source>
        <dbReference type="ARBA" id="ARBA00004141"/>
    </source>
</evidence>
<dbReference type="GO" id="GO:0004930">
    <property type="term" value="F:G protein-coupled receptor activity"/>
    <property type="evidence" value="ECO:0007669"/>
    <property type="project" value="InterPro"/>
</dbReference>
<dbReference type="OrthoDB" id="6425212at2759"/>
<dbReference type="PROSITE" id="PS50261">
    <property type="entry name" value="G_PROTEIN_RECEP_F2_4"/>
    <property type="match status" value="1"/>
</dbReference>
<name>A0A8X6N2N2_NEPPI</name>
<proteinExistence type="predicted"/>
<evidence type="ECO:0000259" key="6">
    <source>
        <dbReference type="PROSITE" id="PS50261"/>
    </source>
</evidence>
<gene>
    <name evidence="7" type="primary">mth2</name>
    <name evidence="7" type="ORF">NPIL_538811</name>
</gene>
<dbReference type="PANTHER" id="PTHR45902">
    <property type="entry name" value="LATROPHILIN RECEPTOR-LIKE PROTEIN A"/>
    <property type="match status" value="1"/>
</dbReference>
<evidence type="ECO:0000313" key="7">
    <source>
        <dbReference type="EMBL" id="GFS90183.1"/>
    </source>
</evidence>
<dbReference type="InterPro" id="IPR017981">
    <property type="entry name" value="GPCR_2-like_7TM"/>
</dbReference>
<feature type="transmembrane region" description="Helical" evidence="5">
    <location>
        <begin position="165"/>
        <end position="186"/>
    </location>
</feature>
<feature type="transmembrane region" description="Helical" evidence="5">
    <location>
        <begin position="320"/>
        <end position="345"/>
    </location>
</feature>
<dbReference type="GO" id="GO:0007166">
    <property type="term" value="P:cell surface receptor signaling pathway"/>
    <property type="evidence" value="ECO:0007669"/>
    <property type="project" value="InterPro"/>
</dbReference>